<keyword evidence="2" id="KW-1185">Reference proteome</keyword>
<gene>
    <name evidence="1" type="ORF">SAMN05421659_11399</name>
</gene>
<evidence type="ECO:0000313" key="1">
    <source>
        <dbReference type="EMBL" id="SEW37972.1"/>
    </source>
</evidence>
<dbReference type="Proteomes" id="UP000199701">
    <property type="component" value="Unassembled WGS sequence"/>
</dbReference>
<name>A0A1I0RAW8_9FIRM</name>
<dbReference type="AlphaFoldDB" id="A0A1I0RAW8"/>
<protein>
    <submittedName>
        <fullName evidence="1">Uncharacterized protein</fullName>
    </submittedName>
</protein>
<accession>A0A1I0RAW8</accession>
<evidence type="ECO:0000313" key="2">
    <source>
        <dbReference type="Proteomes" id="UP000199701"/>
    </source>
</evidence>
<sequence length="35" mass="4331">MTRYIVKNIFLTNSEVERMNKIKMIIIEQINRNNY</sequence>
<dbReference type="EMBL" id="FOJI01000013">
    <property type="protein sequence ID" value="SEW37972.1"/>
    <property type="molecule type" value="Genomic_DNA"/>
</dbReference>
<proteinExistence type="predicted"/>
<reference evidence="1 2" key="1">
    <citation type="submission" date="2016-10" db="EMBL/GenBank/DDBJ databases">
        <authorList>
            <person name="de Groot N.N."/>
        </authorList>
    </citation>
    <scope>NUCLEOTIDE SEQUENCE [LARGE SCALE GENOMIC DNA]</scope>
    <source>
        <strain evidence="1 2">DSM 9179</strain>
    </source>
</reference>
<dbReference type="STRING" id="99656.SAMN05421659_11399"/>
<organism evidence="1 2">
    <name type="scientific">[Clostridium] fimetarium</name>
    <dbReference type="NCBI Taxonomy" id="99656"/>
    <lineage>
        <taxon>Bacteria</taxon>
        <taxon>Bacillati</taxon>
        <taxon>Bacillota</taxon>
        <taxon>Clostridia</taxon>
        <taxon>Lachnospirales</taxon>
        <taxon>Lachnospiraceae</taxon>
    </lineage>
</organism>